<dbReference type="EMBL" id="JAEUWV010000002">
    <property type="protein sequence ID" value="MCO6394018.1"/>
    <property type="molecule type" value="Genomic_DNA"/>
</dbReference>
<keyword evidence="10" id="KW-1185">Reference proteome</keyword>
<proteinExistence type="predicted"/>
<dbReference type="InterPro" id="IPR003445">
    <property type="entry name" value="Cat_transpt"/>
</dbReference>
<keyword evidence="5 8" id="KW-1133">Transmembrane helix</keyword>
<dbReference type="PANTHER" id="PTHR32024">
    <property type="entry name" value="TRK SYSTEM POTASSIUM UPTAKE PROTEIN TRKG-RELATED"/>
    <property type="match status" value="1"/>
</dbReference>
<dbReference type="GO" id="GO:0005886">
    <property type="term" value="C:plasma membrane"/>
    <property type="evidence" value="ECO:0007669"/>
    <property type="project" value="UniProtKB-SubCell"/>
</dbReference>
<accession>A0AAW5HU87</accession>
<keyword evidence="2" id="KW-0813">Transport</keyword>
<reference evidence="9 10" key="1">
    <citation type="submission" date="2021-01" db="EMBL/GenBank/DDBJ databases">
        <title>Identification and Characterization of Corynebacterium sp.</title>
        <authorList>
            <person name="Luo Q."/>
            <person name="Qu P."/>
            <person name="Chen Q."/>
        </authorList>
    </citation>
    <scope>NUCLEOTIDE SEQUENCE [LARGE SCALE GENOMIC DNA]</scope>
    <source>
        <strain evidence="9 10">MC-18</strain>
    </source>
</reference>
<dbReference type="GO" id="GO:0008324">
    <property type="term" value="F:monoatomic cation transmembrane transporter activity"/>
    <property type="evidence" value="ECO:0007669"/>
    <property type="project" value="InterPro"/>
</dbReference>
<evidence type="ECO:0000313" key="9">
    <source>
        <dbReference type="EMBL" id="MCO6394018.1"/>
    </source>
</evidence>
<dbReference type="GO" id="GO:0030001">
    <property type="term" value="P:metal ion transport"/>
    <property type="evidence" value="ECO:0007669"/>
    <property type="project" value="UniProtKB-ARBA"/>
</dbReference>
<keyword evidence="3" id="KW-1003">Cell membrane</keyword>
<feature type="transmembrane region" description="Helical" evidence="8">
    <location>
        <begin position="351"/>
        <end position="372"/>
    </location>
</feature>
<evidence type="ECO:0000256" key="4">
    <source>
        <dbReference type="ARBA" id="ARBA00022692"/>
    </source>
</evidence>
<comment type="caution">
    <text evidence="9">The sequence shown here is derived from an EMBL/GenBank/DDBJ whole genome shotgun (WGS) entry which is preliminary data.</text>
</comment>
<organism evidence="9 10">
    <name type="scientific">Corynebacterium lipophilum</name>
    <dbReference type="NCBI Taxonomy" id="2804918"/>
    <lineage>
        <taxon>Bacteria</taxon>
        <taxon>Bacillati</taxon>
        <taxon>Actinomycetota</taxon>
        <taxon>Actinomycetes</taxon>
        <taxon>Mycobacteriales</taxon>
        <taxon>Corynebacteriaceae</taxon>
        <taxon>Corynebacterium</taxon>
    </lineage>
</organism>
<evidence type="ECO:0000256" key="7">
    <source>
        <dbReference type="ARBA" id="ARBA00023136"/>
    </source>
</evidence>
<feature type="transmembrane region" description="Helical" evidence="8">
    <location>
        <begin position="406"/>
        <end position="430"/>
    </location>
</feature>
<dbReference type="AlphaFoldDB" id="A0AAW5HU87"/>
<keyword evidence="7 8" id="KW-0472">Membrane</keyword>
<feature type="transmembrane region" description="Helical" evidence="8">
    <location>
        <begin position="77"/>
        <end position="97"/>
    </location>
</feature>
<feature type="transmembrane region" description="Helical" evidence="8">
    <location>
        <begin position="299"/>
        <end position="330"/>
    </location>
</feature>
<feature type="transmembrane region" description="Helical" evidence="8">
    <location>
        <begin position="46"/>
        <end position="65"/>
    </location>
</feature>
<name>A0AAW5HU87_9CORY</name>
<gene>
    <name evidence="9" type="ORF">JMN37_03315</name>
</gene>
<evidence type="ECO:0000256" key="8">
    <source>
        <dbReference type="SAM" id="Phobius"/>
    </source>
</evidence>
<evidence type="ECO:0000313" key="10">
    <source>
        <dbReference type="Proteomes" id="UP001205920"/>
    </source>
</evidence>
<feature type="transmembrane region" description="Helical" evidence="8">
    <location>
        <begin position="160"/>
        <end position="179"/>
    </location>
</feature>
<feature type="transmembrane region" description="Helical" evidence="8">
    <location>
        <begin position="191"/>
        <end position="214"/>
    </location>
</feature>
<evidence type="ECO:0000256" key="5">
    <source>
        <dbReference type="ARBA" id="ARBA00022989"/>
    </source>
</evidence>
<evidence type="ECO:0000256" key="1">
    <source>
        <dbReference type="ARBA" id="ARBA00004651"/>
    </source>
</evidence>
<feature type="transmembrane region" description="Helical" evidence="8">
    <location>
        <begin position="127"/>
        <end position="148"/>
    </location>
</feature>
<feature type="transmembrane region" description="Helical" evidence="8">
    <location>
        <begin position="12"/>
        <end position="34"/>
    </location>
</feature>
<protein>
    <submittedName>
        <fullName evidence="9">TrkH family potassium uptake protein</fullName>
    </submittedName>
</protein>
<dbReference type="PANTHER" id="PTHR32024:SF1">
    <property type="entry name" value="KTR SYSTEM POTASSIUM UPTAKE PROTEIN B"/>
    <property type="match status" value="1"/>
</dbReference>
<feature type="transmembrane region" description="Helical" evidence="8">
    <location>
        <begin position="226"/>
        <end position="249"/>
    </location>
</feature>
<dbReference type="Proteomes" id="UP001205920">
    <property type="component" value="Unassembled WGS sequence"/>
</dbReference>
<keyword evidence="6" id="KW-0406">Ion transport</keyword>
<keyword evidence="4 8" id="KW-0812">Transmembrane</keyword>
<evidence type="ECO:0000256" key="3">
    <source>
        <dbReference type="ARBA" id="ARBA00022475"/>
    </source>
</evidence>
<sequence length="446" mass="46711">MVPADIRHRQLNSAAVILFGFLVALFVGTVLLMLPVSTVNPGGLPLLPALFTATSALCVTGLAIVDTATYWTTFGKVVIAVLIQVGGFGVMSFATILGQAVVRKANLSANVISAVERRTAVGGIAPLLRRVLLVSIVVEALVALALTARFVALGYPLPRALGHGVFHAVSAFNNAGFALYSDNMTGFVGDWWVCVPIMAAIIIGGLGFPVLFQFRRDVFHLHRWTLNTRMVVAGTLFLLCFSTATILAMELNNPRTLGGLPASDAVLAGLFQAVQTRTSGFNSVDIGGMHEPTLFAMDLFMFVGAGPAGTAGGVKITTVLVLVAAVSAVVRGRTQPVMLGKGVPVEVVHQAITVVMLSGALVVAATFALLALTPFHLSEVLFEVLSAFGTVGLSTGITPHLDAPSLLVIIFMMIVGRLGPITVATAFAFAEPASKILLPYERPIIG</sequence>
<evidence type="ECO:0000256" key="6">
    <source>
        <dbReference type="ARBA" id="ARBA00023065"/>
    </source>
</evidence>
<comment type="subcellular location">
    <subcellularLocation>
        <location evidence="1">Cell membrane</location>
        <topology evidence="1">Multi-pass membrane protein</topology>
    </subcellularLocation>
</comment>
<dbReference type="Pfam" id="PF02386">
    <property type="entry name" value="TrkH"/>
    <property type="match status" value="1"/>
</dbReference>
<evidence type="ECO:0000256" key="2">
    <source>
        <dbReference type="ARBA" id="ARBA00022448"/>
    </source>
</evidence>